<dbReference type="PANTHER" id="PTHR47866">
    <property type="entry name" value="HYDROXYPROLINE-RICH GLYCOPROTEIN FAMILY PROTEIN"/>
    <property type="match status" value="1"/>
</dbReference>
<organism evidence="4 5">
    <name type="scientific">Solanum stoloniferum</name>
    <dbReference type="NCBI Taxonomy" id="62892"/>
    <lineage>
        <taxon>Eukaryota</taxon>
        <taxon>Viridiplantae</taxon>
        <taxon>Streptophyta</taxon>
        <taxon>Embryophyta</taxon>
        <taxon>Tracheophyta</taxon>
        <taxon>Spermatophyta</taxon>
        <taxon>Magnoliopsida</taxon>
        <taxon>eudicotyledons</taxon>
        <taxon>Gunneridae</taxon>
        <taxon>Pentapetalae</taxon>
        <taxon>asterids</taxon>
        <taxon>lamiids</taxon>
        <taxon>Solanales</taxon>
        <taxon>Solanaceae</taxon>
        <taxon>Solanoideae</taxon>
        <taxon>Solaneae</taxon>
        <taxon>Solanum</taxon>
    </lineage>
</organism>
<evidence type="ECO:0000259" key="3">
    <source>
        <dbReference type="Pfam" id="PF14327"/>
    </source>
</evidence>
<gene>
    <name evidence="4" type="ORF">AABB24_027223</name>
</gene>
<protein>
    <recommendedName>
        <fullName evidence="6">Cleavage stimulating factor 64</fullName>
    </recommendedName>
</protein>
<sequence length="417" mass="45781">MKAQLSSNRFLLFFPRGKKRTFPSVLRLRLRWKRLRAMAGDGLPSNVTGMSKIELYDVMSQMKVLVEQNQQQARQILIQNPTLTKTLFQAQIMLGMVQPPQVIPTIQPTGALSTQPSVSQLPQPVVQTTPSLPGHIGIQEQTRKQQQNQPAPTVPSASLPPSNLQSTSMPSHPLQTVQQQKGLIGAQATLISLPQTSQVPNMSQLPRHSAPPLPSHLQQQMHPASPKLEQPMQTSGNQHLAMQPQLPPQVRPSMQPFPHQVHPHMGPNAGYPQSGATQHHHSQPAYHPAMRPPASMGPSFLPGQPPGQSQLPPQPLYQVGGSHLRPEFNQVGNSMQADRGSPWIPSLPENTSGTQLPGPPSFPAQMGPGNQPPRPGALSPEMEQALLQQVRSLTPEQINMLPPEQRNQVLQLQQMLR</sequence>
<name>A0ABD2SI81_9SOLN</name>
<evidence type="ECO:0000313" key="5">
    <source>
        <dbReference type="Proteomes" id="UP001627284"/>
    </source>
</evidence>
<evidence type="ECO:0000259" key="2">
    <source>
        <dbReference type="Pfam" id="PF14304"/>
    </source>
</evidence>
<dbReference type="PANTHER" id="PTHR47866:SF2">
    <property type="entry name" value="HYDROXYPROLINE-RICH GLYCOPROTEIN FAMILY PROTEIN"/>
    <property type="match status" value="1"/>
</dbReference>
<keyword evidence="5" id="KW-1185">Reference proteome</keyword>
<feature type="domain" description="Cleavage stimulation factor subunit 2 hinge" evidence="3">
    <location>
        <begin position="42"/>
        <end position="102"/>
    </location>
</feature>
<feature type="region of interest" description="Disordered" evidence="1">
    <location>
        <begin position="199"/>
        <end position="382"/>
    </location>
</feature>
<dbReference type="InterPro" id="IPR026896">
    <property type="entry name" value="CSTF_C"/>
</dbReference>
<dbReference type="InterPro" id="IPR038192">
    <property type="entry name" value="CSTF_C_sf"/>
</dbReference>
<feature type="compositionally biased region" description="Polar residues" evidence="1">
    <location>
        <begin position="231"/>
        <end position="240"/>
    </location>
</feature>
<feature type="compositionally biased region" description="Low complexity" evidence="1">
    <location>
        <begin position="297"/>
        <end position="311"/>
    </location>
</feature>
<evidence type="ECO:0000256" key="1">
    <source>
        <dbReference type="SAM" id="MobiDB-lite"/>
    </source>
</evidence>
<dbReference type="AlphaFoldDB" id="A0ABD2SI81"/>
<dbReference type="Pfam" id="PF14327">
    <property type="entry name" value="CSTF2_hinge"/>
    <property type="match status" value="1"/>
</dbReference>
<dbReference type="InterPro" id="IPR025742">
    <property type="entry name" value="CSTF2_hinge"/>
</dbReference>
<dbReference type="Pfam" id="PF14304">
    <property type="entry name" value="CSTF_C"/>
    <property type="match status" value="1"/>
</dbReference>
<feature type="domain" description="Transcription termination and cleavage factor C-terminal" evidence="2">
    <location>
        <begin position="384"/>
        <end position="417"/>
    </location>
</feature>
<evidence type="ECO:0008006" key="6">
    <source>
        <dbReference type="Google" id="ProtNLM"/>
    </source>
</evidence>
<accession>A0ABD2SI81</accession>
<dbReference type="EMBL" id="JBJKTR010000015">
    <property type="protein sequence ID" value="KAL3343585.1"/>
    <property type="molecule type" value="Genomic_DNA"/>
</dbReference>
<reference evidence="4 5" key="1">
    <citation type="submission" date="2024-05" db="EMBL/GenBank/DDBJ databases">
        <title>De novo assembly of an allotetraploid wild potato.</title>
        <authorList>
            <person name="Hosaka A.J."/>
        </authorList>
    </citation>
    <scope>NUCLEOTIDE SEQUENCE [LARGE SCALE GENOMIC DNA]</scope>
    <source>
        <tissue evidence="4">Young leaves</tissue>
    </source>
</reference>
<feature type="compositionally biased region" description="Polar residues" evidence="1">
    <location>
        <begin position="144"/>
        <end position="181"/>
    </location>
</feature>
<comment type="caution">
    <text evidence="4">The sequence shown here is derived from an EMBL/GenBank/DDBJ whole genome shotgun (WGS) entry which is preliminary data.</text>
</comment>
<feature type="compositionally biased region" description="Polar residues" evidence="1">
    <location>
        <begin position="110"/>
        <end position="131"/>
    </location>
</feature>
<dbReference type="Gene3D" id="1.10.20.70">
    <property type="entry name" value="Transcription termination and cleavage factor, C-terminal domain"/>
    <property type="match status" value="1"/>
</dbReference>
<feature type="region of interest" description="Disordered" evidence="1">
    <location>
        <begin position="107"/>
        <end position="181"/>
    </location>
</feature>
<dbReference type="Proteomes" id="UP001627284">
    <property type="component" value="Unassembled WGS sequence"/>
</dbReference>
<proteinExistence type="predicted"/>
<evidence type="ECO:0000313" key="4">
    <source>
        <dbReference type="EMBL" id="KAL3343585.1"/>
    </source>
</evidence>